<evidence type="ECO:0000259" key="2">
    <source>
        <dbReference type="Pfam" id="PF00078"/>
    </source>
</evidence>
<name>A0A2N9EZU4_FAGSY</name>
<dbReference type="SUPFAM" id="SSF56219">
    <property type="entry name" value="DNase I-like"/>
    <property type="match status" value="1"/>
</dbReference>
<dbReference type="Pfam" id="PF00078">
    <property type="entry name" value="RVT_1"/>
    <property type="match status" value="1"/>
</dbReference>
<evidence type="ECO:0000313" key="3">
    <source>
        <dbReference type="EMBL" id="SPC80260.1"/>
    </source>
</evidence>
<dbReference type="Gene3D" id="3.60.10.10">
    <property type="entry name" value="Endonuclease/exonuclease/phosphatase"/>
    <property type="match status" value="1"/>
</dbReference>
<gene>
    <name evidence="3" type="ORF">FSB_LOCUS8142</name>
</gene>
<protein>
    <recommendedName>
        <fullName evidence="2">Reverse transcriptase domain-containing protein</fullName>
    </recommendedName>
</protein>
<dbReference type="SUPFAM" id="SSF56672">
    <property type="entry name" value="DNA/RNA polymerases"/>
    <property type="match status" value="1"/>
</dbReference>
<reference evidence="3" key="1">
    <citation type="submission" date="2018-02" db="EMBL/GenBank/DDBJ databases">
        <authorList>
            <person name="Cohen D.B."/>
            <person name="Kent A.D."/>
        </authorList>
    </citation>
    <scope>NUCLEOTIDE SEQUENCE</scope>
</reference>
<sequence>MPWCYTSDFNEITRMSEKSGHRGRNDRQMQEFREVIDECEFLDLGYRGLPFTCCNNRKGDATTWLRLDRFMATNEWLLQFPSAVVYHLDSTESDHKPLWLNTTPVPVQKTKRKLFRFEDMWHTERGCEETVIKAWVPKARSPPMFQVQDMIYCCGRDLTKWSHAHFGSVKKQIKEKQEELKLAEEKSTRGQGHDQDGDQNTKYFHSRATHHKRRNSLVELRDATGAIINDPHEIGTRFVQYYEDLFMAAPLERVEQVLEGIHQSVTAEINSQLLRPYTEMEVRVALKQMAPLKAPGPDEMPPIFYQSYWKFIGNDVVQAVLSSINSGTLLPSINHTFVTLIPNETQSAFVPGRLISDNVLIAFKTLHHMHNQRTGKHGSMALKLDMSKAYDRVKWEFLRQVMIKMGFHSQWVSLIMECITTVSYSLLINGEPTGHITLSRGLRQGDPISPYLFLICAEGQQLNRSKTTLFFSRNTTQATQEAIKSILGVPSIRQYEKYLGLPSLVGKEKMQCFSKIKERVWSKVKGWKEKLLSQAGREILIKVWGQKEQERKIHWIKWKKLCQTKEMGGLGFRELQKFNIALLAKQFWRLMNCKDSLLFKVFSPKFFPTGNILEASEKTRGSFAWRSIMQAKDLILAGSSWKVGNGQKIPIRNSNRLPEEGHRRIISPLSNIPPDSRVAELIMGAPPEWDCEKIQAAFLPYDADAILQIPLSSRSPPDKLIWHATKNGKYSVRSGYHLLL</sequence>
<evidence type="ECO:0000256" key="1">
    <source>
        <dbReference type="SAM" id="MobiDB-lite"/>
    </source>
</evidence>
<feature type="domain" description="Reverse transcriptase" evidence="2">
    <location>
        <begin position="344"/>
        <end position="458"/>
    </location>
</feature>
<proteinExistence type="predicted"/>
<dbReference type="EMBL" id="OIVN01000441">
    <property type="protein sequence ID" value="SPC80260.1"/>
    <property type="molecule type" value="Genomic_DNA"/>
</dbReference>
<organism evidence="3">
    <name type="scientific">Fagus sylvatica</name>
    <name type="common">Beechnut</name>
    <dbReference type="NCBI Taxonomy" id="28930"/>
    <lineage>
        <taxon>Eukaryota</taxon>
        <taxon>Viridiplantae</taxon>
        <taxon>Streptophyta</taxon>
        <taxon>Embryophyta</taxon>
        <taxon>Tracheophyta</taxon>
        <taxon>Spermatophyta</taxon>
        <taxon>Magnoliopsida</taxon>
        <taxon>eudicotyledons</taxon>
        <taxon>Gunneridae</taxon>
        <taxon>Pentapetalae</taxon>
        <taxon>rosids</taxon>
        <taxon>fabids</taxon>
        <taxon>Fagales</taxon>
        <taxon>Fagaceae</taxon>
        <taxon>Fagus</taxon>
    </lineage>
</organism>
<feature type="compositionally biased region" description="Basic and acidic residues" evidence="1">
    <location>
        <begin position="177"/>
        <end position="196"/>
    </location>
</feature>
<dbReference type="PANTHER" id="PTHR33116:SF86">
    <property type="entry name" value="REVERSE TRANSCRIPTASE DOMAIN-CONTAINING PROTEIN"/>
    <property type="match status" value="1"/>
</dbReference>
<dbReference type="InterPro" id="IPR036691">
    <property type="entry name" value="Endo/exonu/phosph_ase_sf"/>
</dbReference>
<dbReference type="InterPro" id="IPR043502">
    <property type="entry name" value="DNA/RNA_pol_sf"/>
</dbReference>
<dbReference type="InterPro" id="IPR000477">
    <property type="entry name" value="RT_dom"/>
</dbReference>
<dbReference type="AlphaFoldDB" id="A0A2N9EZU4"/>
<accession>A0A2N9EZU4</accession>
<dbReference type="PANTHER" id="PTHR33116">
    <property type="entry name" value="REVERSE TRANSCRIPTASE ZINC-BINDING DOMAIN-CONTAINING PROTEIN-RELATED-RELATED"/>
    <property type="match status" value="1"/>
</dbReference>
<feature type="region of interest" description="Disordered" evidence="1">
    <location>
        <begin position="177"/>
        <end position="200"/>
    </location>
</feature>